<dbReference type="SUPFAM" id="SSF160369">
    <property type="entry name" value="Ribosomal protein L10-like"/>
    <property type="match status" value="1"/>
</dbReference>
<dbReference type="GO" id="GO:0003735">
    <property type="term" value="F:structural constituent of ribosome"/>
    <property type="evidence" value="ECO:0007669"/>
    <property type="project" value="InterPro"/>
</dbReference>
<comment type="caution">
    <text evidence="7">The sequence shown here is derived from an EMBL/GenBank/DDBJ whole genome shotgun (WGS) entry which is preliminary data.</text>
</comment>
<proteinExistence type="inferred from homology"/>
<dbReference type="Gene3D" id="3.30.70.1730">
    <property type="match status" value="1"/>
</dbReference>
<keyword evidence="6" id="KW-0694">RNA-binding</keyword>
<gene>
    <name evidence="6" type="primary">rplJ</name>
    <name evidence="7" type="ORF">EV677_0445</name>
</gene>
<dbReference type="InterPro" id="IPR022973">
    <property type="entry name" value="Ribosomal_uL10_bac"/>
</dbReference>
<dbReference type="NCBIfam" id="NF000955">
    <property type="entry name" value="PRK00099.1-1"/>
    <property type="match status" value="1"/>
</dbReference>
<protein>
    <recommendedName>
        <fullName evidence="5 6">Large ribosomal subunit protein uL10</fullName>
    </recommendedName>
</protein>
<keyword evidence="3 6" id="KW-0689">Ribosomal protein</keyword>
<dbReference type="RefSeq" id="WP_112990591.1">
    <property type="nucleotide sequence ID" value="NZ_PTLZ01000001.1"/>
</dbReference>
<reference evidence="7 8" key="1">
    <citation type="submission" date="2019-03" db="EMBL/GenBank/DDBJ databases">
        <title>Genomic Encyclopedia of Type Strains, Phase IV (KMG-IV): sequencing the most valuable type-strain genomes for metagenomic binning, comparative biology and taxonomic classification.</title>
        <authorList>
            <person name="Goeker M."/>
        </authorList>
    </citation>
    <scope>NUCLEOTIDE SEQUENCE [LARGE SCALE GENOMIC DNA]</scope>
    <source>
        <strain evidence="7 8">DSM 18555</strain>
    </source>
</reference>
<dbReference type="InterPro" id="IPR001790">
    <property type="entry name" value="Ribosomal_uL10"/>
</dbReference>
<evidence type="ECO:0000313" key="8">
    <source>
        <dbReference type="Proteomes" id="UP000294737"/>
    </source>
</evidence>
<organism evidence="7 8">
    <name type="scientific">Herminiimonas fonticola</name>
    <dbReference type="NCBI Taxonomy" id="303380"/>
    <lineage>
        <taxon>Bacteria</taxon>
        <taxon>Pseudomonadati</taxon>
        <taxon>Pseudomonadota</taxon>
        <taxon>Betaproteobacteria</taxon>
        <taxon>Burkholderiales</taxon>
        <taxon>Oxalobacteraceae</taxon>
        <taxon>Herminiimonas</taxon>
    </lineage>
</organism>
<dbReference type="PROSITE" id="PS01109">
    <property type="entry name" value="RIBOSOMAL_L10"/>
    <property type="match status" value="1"/>
</dbReference>
<keyword evidence="4 6" id="KW-0687">Ribonucleoprotein</keyword>
<evidence type="ECO:0000313" key="7">
    <source>
        <dbReference type="EMBL" id="TDN93906.1"/>
    </source>
</evidence>
<evidence type="ECO:0000256" key="3">
    <source>
        <dbReference type="ARBA" id="ARBA00022980"/>
    </source>
</evidence>
<comment type="function">
    <text evidence="1 6">Forms part of the ribosomal stalk, playing a central role in the interaction of the ribosome with GTP-bound translation factors.</text>
</comment>
<dbReference type="EMBL" id="SNWF01000004">
    <property type="protein sequence ID" value="TDN93906.1"/>
    <property type="molecule type" value="Genomic_DNA"/>
</dbReference>
<evidence type="ECO:0000256" key="1">
    <source>
        <dbReference type="ARBA" id="ARBA00002633"/>
    </source>
</evidence>
<dbReference type="PANTHER" id="PTHR11560">
    <property type="entry name" value="39S RIBOSOMAL PROTEIN L10, MITOCHONDRIAL"/>
    <property type="match status" value="1"/>
</dbReference>
<comment type="similarity">
    <text evidence="2 6">Belongs to the universal ribosomal protein uL10 family.</text>
</comment>
<dbReference type="HAMAP" id="MF_00362">
    <property type="entry name" value="Ribosomal_uL10"/>
    <property type="match status" value="1"/>
</dbReference>
<evidence type="ECO:0000256" key="2">
    <source>
        <dbReference type="ARBA" id="ARBA00008889"/>
    </source>
</evidence>
<name>A0A4R6GG95_9BURK</name>
<dbReference type="InterPro" id="IPR047865">
    <property type="entry name" value="Ribosomal_uL10_bac_type"/>
</dbReference>
<evidence type="ECO:0000256" key="5">
    <source>
        <dbReference type="ARBA" id="ARBA00035202"/>
    </source>
</evidence>
<dbReference type="Pfam" id="PF00466">
    <property type="entry name" value="Ribosomal_L10"/>
    <property type="match status" value="1"/>
</dbReference>
<evidence type="ECO:0000256" key="6">
    <source>
        <dbReference type="HAMAP-Rule" id="MF_00362"/>
    </source>
</evidence>
<keyword evidence="6" id="KW-0699">rRNA-binding</keyword>
<sequence length="182" mass="18891">MSLNLNDKKAVVAEISAKIASAQTIVVAEYRGIQVGHLTQLRAKARDQGVYLRVLKNTLARRAVEGTAFADLASEMTGPLIYSISDDAVAAAKVISDFAKTNDKLVVKAGNYAGKTLDKAAVTALANIPSREVLLAQVLGMMLVPVASFTRGLAALAAQKSEGQAPAAAAEPVAEVTEAAAE</sequence>
<comment type="subunit">
    <text evidence="6">Part of the ribosomal stalk of the 50S ribosomal subunit. The N-terminus interacts with L11 and the large rRNA to form the base of the stalk. The C-terminus forms an elongated spine to which L12 dimers bind in a sequential fashion forming a multimeric L10(L12)X complex.</text>
</comment>
<dbReference type="GO" id="GO:0006412">
    <property type="term" value="P:translation"/>
    <property type="evidence" value="ECO:0007669"/>
    <property type="project" value="UniProtKB-UniRule"/>
</dbReference>
<dbReference type="GO" id="GO:0070180">
    <property type="term" value="F:large ribosomal subunit rRNA binding"/>
    <property type="evidence" value="ECO:0007669"/>
    <property type="project" value="UniProtKB-UniRule"/>
</dbReference>
<dbReference type="CDD" id="cd05797">
    <property type="entry name" value="Ribosomal_L10"/>
    <property type="match status" value="1"/>
</dbReference>
<keyword evidence="8" id="KW-1185">Reference proteome</keyword>
<dbReference type="OrthoDB" id="9808307at2"/>
<evidence type="ECO:0000256" key="4">
    <source>
        <dbReference type="ARBA" id="ARBA00023274"/>
    </source>
</evidence>
<dbReference type="GO" id="GO:0015934">
    <property type="term" value="C:large ribosomal subunit"/>
    <property type="evidence" value="ECO:0007669"/>
    <property type="project" value="InterPro"/>
</dbReference>
<dbReference type="AlphaFoldDB" id="A0A4R6GG95"/>
<dbReference type="Gene3D" id="6.10.250.290">
    <property type="match status" value="1"/>
</dbReference>
<dbReference type="InterPro" id="IPR043141">
    <property type="entry name" value="Ribosomal_uL10-like_sf"/>
</dbReference>
<dbReference type="Proteomes" id="UP000294737">
    <property type="component" value="Unassembled WGS sequence"/>
</dbReference>
<accession>A0A4R6GG95</accession>
<dbReference type="InterPro" id="IPR002363">
    <property type="entry name" value="Ribosomal_uL10_CS_bac"/>
</dbReference>